<dbReference type="AlphaFoldDB" id="C4GI77"/>
<accession>C4GI77</accession>
<evidence type="ECO:0008006" key="4">
    <source>
        <dbReference type="Google" id="ProtNLM"/>
    </source>
</evidence>
<reference evidence="2" key="1">
    <citation type="submission" date="2009-04" db="EMBL/GenBank/DDBJ databases">
        <authorList>
            <person name="Weinstock G."/>
            <person name="Sodergren E."/>
            <person name="Clifton S."/>
            <person name="Fulton L."/>
            <person name="Fulton B."/>
            <person name="Courtney L."/>
            <person name="Fronick C."/>
            <person name="Harrison M."/>
            <person name="Strong C."/>
            <person name="Farmer C."/>
            <person name="Delahaunty K."/>
            <person name="Markovic C."/>
            <person name="Hall O."/>
            <person name="Minx P."/>
            <person name="Tomlinson C."/>
            <person name="Mitreva M."/>
            <person name="Nelson J."/>
            <person name="Hou S."/>
            <person name="Wollam A."/>
            <person name="Pepin K.H."/>
            <person name="Johnson M."/>
            <person name="Bhonagiri V."/>
            <person name="Nash W.E."/>
            <person name="Warren W."/>
            <person name="Chinwalla A."/>
            <person name="Mardis E.R."/>
            <person name="Wilson R.K."/>
        </authorList>
    </citation>
    <scope>NUCLEOTIDE SEQUENCE [LARGE SCALE GENOMIC DNA]</scope>
    <source>
        <strain evidence="2">ATCC 51147</strain>
    </source>
</reference>
<evidence type="ECO:0000313" key="3">
    <source>
        <dbReference type="Proteomes" id="UP000003009"/>
    </source>
</evidence>
<evidence type="ECO:0000313" key="2">
    <source>
        <dbReference type="EMBL" id="EEP68665.1"/>
    </source>
</evidence>
<sequence length="40" mass="3966">MKNILVLTLAALMLAACANTAGSGNTQAYGELKGGVEAAK</sequence>
<keyword evidence="1" id="KW-0732">Signal</keyword>
<protein>
    <recommendedName>
        <fullName evidence="4">Entericidin EcnA/B family protein</fullName>
    </recommendedName>
</protein>
<organism evidence="2 3">
    <name type="scientific">Kingella oralis ATCC 51147</name>
    <dbReference type="NCBI Taxonomy" id="629741"/>
    <lineage>
        <taxon>Bacteria</taxon>
        <taxon>Pseudomonadati</taxon>
        <taxon>Pseudomonadota</taxon>
        <taxon>Betaproteobacteria</taxon>
        <taxon>Neisseriales</taxon>
        <taxon>Neisseriaceae</taxon>
        <taxon>Kingella</taxon>
    </lineage>
</organism>
<keyword evidence="3" id="KW-1185">Reference proteome</keyword>
<dbReference type="Proteomes" id="UP000003009">
    <property type="component" value="Unassembled WGS sequence"/>
</dbReference>
<dbReference type="RefSeq" id="WP_003794054.1">
    <property type="nucleotide sequence ID" value="NZ_GG665871.1"/>
</dbReference>
<comment type="caution">
    <text evidence="2">The sequence shown here is derived from an EMBL/GenBank/DDBJ whole genome shotgun (WGS) entry which is preliminary data.</text>
</comment>
<feature type="signal peptide" evidence="1">
    <location>
        <begin position="1"/>
        <end position="18"/>
    </location>
</feature>
<dbReference type="EMBL" id="ACJW02000002">
    <property type="protein sequence ID" value="EEP68665.1"/>
    <property type="molecule type" value="Genomic_DNA"/>
</dbReference>
<dbReference type="HOGENOM" id="CLU_217226_1_0_4"/>
<feature type="chain" id="PRO_5002938231" description="Entericidin EcnA/B family protein" evidence="1">
    <location>
        <begin position="19"/>
        <end position="40"/>
    </location>
</feature>
<name>C4GI77_9NEIS</name>
<gene>
    <name evidence="2" type="ORF">GCWU000324_00568</name>
</gene>
<evidence type="ECO:0000256" key="1">
    <source>
        <dbReference type="SAM" id="SignalP"/>
    </source>
</evidence>
<proteinExistence type="predicted"/>
<dbReference type="GeneID" id="84907984"/>
<dbReference type="PROSITE" id="PS51257">
    <property type="entry name" value="PROKAR_LIPOPROTEIN"/>
    <property type="match status" value="1"/>
</dbReference>